<dbReference type="GO" id="GO:0004518">
    <property type="term" value="F:nuclease activity"/>
    <property type="evidence" value="ECO:0007669"/>
    <property type="project" value="UniProtKB-KW"/>
</dbReference>
<dbReference type="InterPro" id="IPR038257">
    <property type="entry name" value="CRISPR-assoc_Cas3_HD_sf"/>
</dbReference>
<reference evidence="12" key="1">
    <citation type="submission" date="2024-07" db="EMBL/GenBank/DDBJ databases">
        <authorList>
            <person name="Yu S.T."/>
        </authorList>
    </citation>
    <scope>NUCLEOTIDE SEQUENCE</scope>
    <source>
        <strain evidence="12">Y1</strain>
    </source>
</reference>
<dbReference type="Gene3D" id="3.40.50.300">
    <property type="entry name" value="P-loop containing nucleotide triphosphate hydrolases"/>
    <property type="match status" value="2"/>
</dbReference>
<dbReference type="Gene3D" id="1.10.3210.30">
    <property type="match status" value="1"/>
</dbReference>
<dbReference type="SUPFAM" id="SSF52540">
    <property type="entry name" value="P-loop containing nucleoside triphosphate hydrolases"/>
    <property type="match status" value="1"/>
</dbReference>
<gene>
    <name evidence="12" type="primary">cas3</name>
    <name evidence="12" type="ORF">AB2U05_23515</name>
</gene>
<accession>A0AB39TPM4</accession>
<keyword evidence="7" id="KW-0347">Helicase</keyword>
<dbReference type="PANTHER" id="PTHR47959:SF16">
    <property type="entry name" value="CRISPR-ASSOCIATED NUCLEASE_HELICASE CAS3-RELATED"/>
    <property type="match status" value="1"/>
</dbReference>
<dbReference type="NCBIfam" id="TIGR01596">
    <property type="entry name" value="cas3_HD"/>
    <property type="match status" value="1"/>
</dbReference>
<evidence type="ECO:0000259" key="11">
    <source>
        <dbReference type="PROSITE" id="PS51643"/>
    </source>
</evidence>
<evidence type="ECO:0000256" key="3">
    <source>
        <dbReference type="ARBA" id="ARBA00022722"/>
    </source>
</evidence>
<dbReference type="InterPro" id="IPR054712">
    <property type="entry name" value="Cas3-like_dom"/>
</dbReference>
<dbReference type="GO" id="GO:0051607">
    <property type="term" value="P:defense response to virus"/>
    <property type="evidence" value="ECO:0007669"/>
    <property type="project" value="UniProtKB-KW"/>
</dbReference>
<proteinExistence type="inferred from homology"/>
<dbReference type="SMART" id="SM00487">
    <property type="entry name" value="DEXDc"/>
    <property type="match status" value="1"/>
</dbReference>
<evidence type="ECO:0000256" key="9">
    <source>
        <dbReference type="ARBA" id="ARBA00023118"/>
    </source>
</evidence>
<evidence type="ECO:0000256" key="5">
    <source>
        <dbReference type="ARBA" id="ARBA00022741"/>
    </source>
</evidence>
<dbReference type="PANTHER" id="PTHR47959">
    <property type="entry name" value="ATP-DEPENDENT RNA HELICASE RHLE-RELATED"/>
    <property type="match status" value="1"/>
</dbReference>
<dbReference type="GO" id="GO:0005524">
    <property type="term" value="F:ATP binding"/>
    <property type="evidence" value="ECO:0007669"/>
    <property type="project" value="UniProtKB-KW"/>
</dbReference>
<dbReference type="InterPro" id="IPR027417">
    <property type="entry name" value="P-loop_NTPase"/>
</dbReference>
<evidence type="ECO:0000256" key="7">
    <source>
        <dbReference type="ARBA" id="ARBA00022806"/>
    </source>
</evidence>
<dbReference type="InterPro" id="IPR006474">
    <property type="entry name" value="Helicase_Cas3_CRISPR-ass_core"/>
</dbReference>
<name>A0AB39TPM4_9ACTN</name>
<evidence type="ECO:0000256" key="4">
    <source>
        <dbReference type="ARBA" id="ARBA00022723"/>
    </source>
</evidence>
<dbReference type="GO" id="GO:0003724">
    <property type="term" value="F:RNA helicase activity"/>
    <property type="evidence" value="ECO:0007669"/>
    <property type="project" value="TreeGrafter"/>
</dbReference>
<dbReference type="PROSITE" id="PS51643">
    <property type="entry name" value="HD_CAS3"/>
    <property type="match status" value="1"/>
</dbReference>
<comment type="similarity">
    <text evidence="2">In the central section; belongs to the CRISPR-associated helicase Cas3 family.</text>
</comment>
<organism evidence="12">
    <name type="scientific">Streptomyces sp. Y1</name>
    <dbReference type="NCBI Taxonomy" id="3238634"/>
    <lineage>
        <taxon>Bacteria</taxon>
        <taxon>Bacillati</taxon>
        <taxon>Actinomycetota</taxon>
        <taxon>Actinomycetes</taxon>
        <taxon>Kitasatosporales</taxon>
        <taxon>Streptomycetaceae</taxon>
        <taxon>Streptomyces</taxon>
    </lineage>
</organism>
<comment type="similarity">
    <text evidence="1">In the N-terminal section; belongs to the CRISPR-associated nuclease Cas3-HD family.</text>
</comment>
<feature type="domain" description="HD Cas3-type" evidence="11">
    <location>
        <begin position="18"/>
        <end position="226"/>
    </location>
</feature>
<dbReference type="GO" id="GO:0046872">
    <property type="term" value="F:metal ion binding"/>
    <property type="evidence" value="ECO:0007669"/>
    <property type="project" value="UniProtKB-KW"/>
</dbReference>
<dbReference type="EMBL" id="CP163445">
    <property type="protein sequence ID" value="XDQ81220.1"/>
    <property type="molecule type" value="Genomic_DNA"/>
</dbReference>
<dbReference type="InterPro" id="IPR014001">
    <property type="entry name" value="Helicase_ATP-bd"/>
</dbReference>
<dbReference type="GO" id="GO:0005829">
    <property type="term" value="C:cytosol"/>
    <property type="evidence" value="ECO:0007669"/>
    <property type="project" value="TreeGrafter"/>
</dbReference>
<comment type="similarity">
    <text evidence="10">Belongs to the DEAD box helicase family.</text>
</comment>
<dbReference type="AlphaFoldDB" id="A0AB39TPM4"/>
<protein>
    <submittedName>
        <fullName evidence="12">CRISPR-associated helicase Cas3</fullName>
    </submittedName>
</protein>
<dbReference type="InterPro" id="IPR006483">
    <property type="entry name" value="CRISPR-assoc_Cas3_HD"/>
</dbReference>
<dbReference type="GO" id="GO:0003676">
    <property type="term" value="F:nucleic acid binding"/>
    <property type="evidence" value="ECO:0007669"/>
    <property type="project" value="InterPro"/>
</dbReference>
<sequence length="803" mass="88459">MGTSADPLRTLLAKSARGAVPPEELTVHLETTLTAGIELARRVGRIEAAEHVLDDRFWPTAQLSGLYHDGGKLPDGCQQMLLGRVRSWGERHEVVSLGFLPTLVPDEQLYGWVAAGVATHHRALTGSNGRDLRFLYDGLTPEDLAKRIGPIDENAVTALLGWLHTTATATMLPTTPKTSPLSSTDLIDAAHRTLTELLHRWDRRVTPDVGLAAVLLQGAVTVADHLSSAHGSLHTTQPFDHRFRPALEEQMAAKGRALREHQVLAAETSGHLLLRAPTGSGKTEAVLLWAARQVTELTQHSGGVPRVFFTLPYLASINAMADRFADLLGNPDLVGVAHSRAASYHLAAAIRSTDSEEQEEAGPCRQSEATKALARAAATRLFRESVRVGTPYQLLRAALAGPAHAGLLVDAANSVFILDELHAYDSRRLGYILATARLWERLGGRIAVVSATLPDVLADLFEDTLAQAPALVDTPDLGLPPRHRLQVRHHHLTDPATTHEIRARLDRGQSVLVVANNVAHALALFSELAPHSRALHRDDSAFLLHSRFTRQDRSRIEQNIRNRFASAAAHRRPGLLVATQVVEVSLDLDLDVLFTAAAPLEALLQRFGRINRLGTYDPADVIVHTPAWTRRRNQPGEYADGIYPREPVEAGWHRLLEHQHRIVSEADATGWLNTIYTTDWGRRWHDEVTNHRDAFDNAFLTFRRPFADRTDLAQTFDELFDGTEAILEQHRAAYTDALAQGTTAEGRLAADQYLIPMPAWAAPLTRYEKALNVRILDADYDPDLGLLAIRGPNQHAYQTSQVL</sequence>
<dbReference type="InterPro" id="IPR011545">
    <property type="entry name" value="DEAD/DEAH_box_helicase_dom"/>
</dbReference>
<evidence type="ECO:0000256" key="2">
    <source>
        <dbReference type="ARBA" id="ARBA00009046"/>
    </source>
</evidence>
<evidence type="ECO:0000313" key="12">
    <source>
        <dbReference type="EMBL" id="XDQ81220.1"/>
    </source>
</evidence>
<dbReference type="SMART" id="SM00490">
    <property type="entry name" value="HELICc"/>
    <property type="match status" value="1"/>
</dbReference>
<evidence type="ECO:0000256" key="6">
    <source>
        <dbReference type="ARBA" id="ARBA00022801"/>
    </source>
</evidence>
<keyword evidence="5" id="KW-0547">Nucleotide-binding</keyword>
<dbReference type="InterPro" id="IPR050079">
    <property type="entry name" value="DEAD_box_RNA_helicase"/>
</dbReference>
<evidence type="ECO:0000256" key="10">
    <source>
        <dbReference type="ARBA" id="ARBA00038437"/>
    </source>
</evidence>
<evidence type="ECO:0000256" key="1">
    <source>
        <dbReference type="ARBA" id="ARBA00006847"/>
    </source>
</evidence>
<keyword evidence="8" id="KW-0067">ATP-binding</keyword>
<dbReference type="NCBIfam" id="TIGR01587">
    <property type="entry name" value="cas3_core"/>
    <property type="match status" value="1"/>
</dbReference>
<keyword evidence="9" id="KW-0051">Antiviral defense</keyword>
<evidence type="ECO:0000256" key="8">
    <source>
        <dbReference type="ARBA" id="ARBA00022840"/>
    </source>
</evidence>
<dbReference type="InterPro" id="IPR001650">
    <property type="entry name" value="Helicase_C-like"/>
</dbReference>
<dbReference type="Pfam" id="PF00270">
    <property type="entry name" value="DEAD"/>
    <property type="match status" value="1"/>
</dbReference>
<dbReference type="RefSeq" id="WP_369184180.1">
    <property type="nucleotide sequence ID" value="NZ_CP163445.1"/>
</dbReference>
<keyword evidence="4" id="KW-0479">Metal-binding</keyword>
<dbReference type="Pfam" id="PF22590">
    <property type="entry name" value="Cas3-like_C_2"/>
    <property type="match status" value="1"/>
</dbReference>
<keyword evidence="3" id="KW-0540">Nuclease</keyword>
<keyword evidence="6" id="KW-0378">Hydrolase</keyword>
<dbReference type="GO" id="GO:0016787">
    <property type="term" value="F:hydrolase activity"/>
    <property type="evidence" value="ECO:0007669"/>
    <property type="project" value="UniProtKB-KW"/>
</dbReference>